<keyword evidence="1" id="KW-0805">Transcription regulation</keyword>
<dbReference type="Pfam" id="PF01022">
    <property type="entry name" value="HTH_5"/>
    <property type="match status" value="1"/>
</dbReference>
<dbReference type="GO" id="GO:0003677">
    <property type="term" value="F:DNA binding"/>
    <property type="evidence" value="ECO:0007669"/>
    <property type="project" value="UniProtKB-KW"/>
</dbReference>
<dbReference type="PROSITE" id="PS50987">
    <property type="entry name" value="HTH_ARSR_2"/>
    <property type="match status" value="1"/>
</dbReference>
<dbReference type="EMBL" id="QRVK01000010">
    <property type="protein sequence ID" value="RGS43136.1"/>
    <property type="molecule type" value="Genomic_DNA"/>
</dbReference>
<dbReference type="SUPFAM" id="SSF46785">
    <property type="entry name" value="Winged helix' DNA-binding domain"/>
    <property type="match status" value="1"/>
</dbReference>
<reference evidence="5 6" key="1">
    <citation type="submission" date="2018-08" db="EMBL/GenBank/DDBJ databases">
        <title>A genome reference for cultivated species of the human gut microbiota.</title>
        <authorList>
            <person name="Zou Y."/>
            <person name="Xue W."/>
            <person name="Luo G."/>
        </authorList>
    </citation>
    <scope>NUCLEOTIDE SEQUENCE [LARGE SCALE GENOMIC DNA]</scope>
    <source>
        <strain evidence="5 6">AF22-21</strain>
    </source>
</reference>
<dbReference type="SMART" id="SM00418">
    <property type="entry name" value="HTH_ARSR"/>
    <property type="match status" value="1"/>
</dbReference>
<evidence type="ECO:0000256" key="1">
    <source>
        <dbReference type="ARBA" id="ARBA00023015"/>
    </source>
</evidence>
<dbReference type="InterPro" id="IPR011991">
    <property type="entry name" value="ArsR-like_HTH"/>
</dbReference>
<evidence type="ECO:0000313" key="6">
    <source>
        <dbReference type="Proteomes" id="UP000283295"/>
    </source>
</evidence>
<dbReference type="NCBIfam" id="NF033788">
    <property type="entry name" value="HTH_metalloreg"/>
    <property type="match status" value="1"/>
</dbReference>
<dbReference type="PANTHER" id="PTHR43132:SF6">
    <property type="entry name" value="HTH-TYPE TRANSCRIPTIONAL REPRESSOR CZRA"/>
    <property type="match status" value="1"/>
</dbReference>
<dbReference type="InterPro" id="IPR051011">
    <property type="entry name" value="Metal_resp_trans_reg"/>
</dbReference>
<dbReference type="RefSeq" id="WP_004853687.1">
    <property type="nucleotide sequence ID" value="NZ_CABIWG010000008.1"/>
</dbReference>
<dbReference type="PANTHER" id="PTHR43132">
    <property type="entry name" value="ARSENICAL RESISTANCE OPERON REPRESSOR ARSR-RELATED"/>
    <property type="match status" value="1"/>
</dbReference>
<keyword evidence="2" id="KW-0238">DNA-binding</keyword>
<name>A0A412IST6_9FIRM</name>
<dbReference type="InterPro" id="IPR001845">
    <property type="entry name" value="HTH_ArsR_DNA-bd_dom"/>
</dbReference>
<dbReference type="Gene3D" id="1.10.10.10">
    <property type="entry name" value="Winged helix-like DNA-binding domain superfamily/Winged helix DNA-binding domain"/>
    <property type="match status" value="1"/>
</dbReference>
<evidence type="ECO:0000259" key="4">
    <source>
        <dbReference type="PROSITE" id="PS50987"/>
    </source>
</evidence>
<dbReference type="GeneID" id="92831517"/>
<gene>
    <name evidence="5" type="ORF">DWX94_05950</name>
</gene>
<comment type="caution">
    <text evidence="5">The sequence shown here is derived from an EMBL/GenBank/DDBJ whole genome shotgun (WGS) entry which is preliminary data.</text>
</comment>
<dbReference type="GO" id="GO:0003700">
    <property type="term" value="F:DNA-binding transcription factor activity"/>
    <property type="evidence" value="ECO:0007669"/>
    <property type="project" value="InterPro"/>
</dbReference>
<dbReference type="Proteomes" id="UP000283295">
    <property type="component" value="Unassembled WGS sequence"/>
</dbReference>
<accession>A0A412IST6</accession>
<sequence>MIDFGEYELESSDLSDLAELFKVFGDSTRISIMFALLKQELSVGEIADRLEMNASAISHQLRVLKQAKLIKSRRSGKNIIYELADEHVVTIIKQGVDHILE</sequence>
<feature type="domain" description="HTH arsR-type" evidence="4">
    <location>
        <begin position="9"/>
        <end position="101"/>
    </location>
</feature>
<dbReference type="AlphaFoldDB" id="A0A412IST6"/>
<protein>
    <submittedName>
        <fullName evidence="5">ArsR family transcriptional regulator</fullName>
    </submittedName>
</protein>
<dbReference type="InterPro" id="IPR036388">
    <property type="entry name" value="WH-like_DNA-bd_sf"/>
</dbReference>
<evidence type="ECO:0000256" key="2">
    <source>
        <dbReference type="ARBA" id="ARBA00023125"/>
    </source>
</evidence>
<keyword evidence="3" id="KW-0804">Transcription</keyword>
<organism evidence="5 6">
    <name type="scientific">Coprococcus eutactus</name>
    <dbReference type="NCBI Taxonomy" id="33043"/>
    <lineage>
        <taxon>Bacteria</taxon>
        <taxon>Bacillati</taxon>
        <taxon>Bacillota</taxon>
        <taxon>Clostridia</taxon>
        <taxon>Lachnospirales</taxon>
        <taxon>Lachnospiraceae</taxon>
        <taxon>Coprococcus</taxon>
    </lineage>
</organism>
<evidence type="ECO:0000313" key="5">
    <source>
        <dbReference type="EMBL" id="RGS43136.1"/>
    </source>
</evidence>
<dbReference type="CDD" id="cd00090">
    <property type="entry name" value="HTH_ARSR"/>
    <property type="match status" value="1"/>
</dbReference>
<dbReference type="OrthoDB" id="9794330at2"/>
<proteinExistence type="predicted"/>
<dbReference type="PRINTS" id="PR00778">
    <property type="entry name" value="HTHARSR"/>
</dbReference>
<evidence type="ECO:0000256" key="3">
    <source>
        <dbReference type="ARBA" id="ARBA00023163"/>
    </source>
</evidence>
<dbReference type="InterPro" id="IPR036390">
    <property type="entry name" value="WH_DNA-bd_sf"/>
</dbReference>